<dbReference type="InterPro" id="IPR013211">
    <property type="entry name" value="LVIVD"/>
</dbReference>
<keyword evidence="1" id="KW-0472">Membrane</keyword>
<dbReference type="Proteomes" id="UP000199534">
    <property type="component" value="Unassembled WGS sequence"/>
</dbReference>
<dbReference type="RefSeq" id="WP_245759766.1">
    <property type="nucleotide sequence ID" value="NZ_FOYQ01000001.1"/>
</dbReference>
<dbReference type="STRING" id="400055.SAMN04490243_1527"/>
<evidence type="ECO:0000313" key="3">
    <source>
        <dbReference type="Proteomes" id="UP000199534"/>
    </source>
</evidence>
<evidence type="ECO:0000313" key="2">
    <source>
        <dbReference type="EMBL" id="SFR39481.1"/>
    </source>
</evidence>
<dbReference type="EMBL" id="FOYQ01000001">
    <property type="protein sequence ID" value="SFR39481.1"/>
    <property type="molecule type" value="Genomic_DNA"/>
</dbReference>
<dbReference type="AlphaFoldDB" id="A0A1I6GBF8"/>
<gene>
    <name evidence="2" type="ORF">SAMN04490243_1527</name>
</gene>
<accession>A0A1I6GBF8</accession>
<feature type="transmembrane region" description="Helical" evidence="1">
    <location>
        <begin position="35"/>
        <end position="53"/>
    </location>
</feature>
<name>A0A1I6GBF8_9FLAO</name>
<dbReference type="Pfam" id="PF08309">
    <property type="entry name" value="LVIVD"/>
    <property type="match status" value="3"/>
</dbReference>
<evidence type="ECO:0000256" key="1">
    <source>
        <dbReference type="SAM" id="Phobius"/>
    </source>
</evidence>
<proteinExistence type="predicted"/>
<protein>
    <submittedName>
        <fullName evidence="2">LVIVD repeat-containing protein</fullName>
    </submittedName>
</protein>
<keyword evidence="1" id="KW-0812">Transmembrane</keyword>
<reference evidence="2 3" key="1">
    <citation type="submission" date="2016-10" db="EMBL/GenBank/DDBJ databases">
        <authorList>
            <person name="de Groot N.N."/>
        </authorList>
    </citation>
    <scope>NUCLEOTIDE SEQUENCE [LARGE SCALE GENOMIC DNA]</scope>
    <source>
        <strain evidence="2 3">DSM 21019</strain>
    </source>
</reference>
<keyword evidence="1" id="KW-1133">Transmembrane helix</keyword>
<keyword evidence="3" id="KW-1185">Reference proteome</keyword>
<dbReference type="InterPro" id="IPR011047">
    <property type="entry name" value="Quinoprotein_ADH-like_sf"/>
</dbReference>
<sequence length="448" mass="49606">MRNEKLKRKSNKQQPFYLLIMPAFARAFGPNFQSFYLRFFFLITLTIGGVAFLNSCDDDTDDLVEVIVARPLTMSLSEFRAEVALTAPQPIKESGKIYVYLDYIFVGEVGKGVHIIDNRDPSAPVRIGFLNIPGNADISIRGDFLFADSLFDLVVLDISDLSSIWQVTRLEGVLQYPPIWPVGADIIEGEFDYENEVVVGWTRSVERRRPEDLPQVGVAEDFALANTDGGSNTGEGGSLARFKIVGDFLYAVDSHSINVFDITNLKAPIELPDVYAGFDIETIYNRGEHLFLGGRRGMYIFDINDPAAPNFISEFQHGTACDPVVVDGDFAYVTLRGGNGCGATESGLFIVDISNITNPVLATSYPMVGPYGLGLSADLLFVCDGEAGLKVYDRSDVLDLKMLDRFPELFAYDVIPLQDRLVLVGDGEVRQYNYTEGSIELLSRLSLR</sequence>
<organism evidence="2 3">
    <name type="scientific">Robiginitalea myxolifaciens</name>
    <dbReference type="NCBI Taxonomy" id="400055"/>
    <lineage>
        <taxon>Bacteria</taxon>
        <taxon>Pseudomonadati</taxon>
        <taxon>Bacteroidota</taxon>
        <taxon>Flavobacteriia</taxon>
        <taxon>Flavobacteriales</taxon>
        <taxon>Flavobacteriaceae</taxon>
        <taxon>Robiginitalea</taxon>
    </lineage>
</organism>
<dbReference type="SUPFAM" id="SSF50998">
    <property type="entry name" value="Quinoprotein alcohol dehydrogenase-like"/>
    <property type="match status" value="1"/>
</dbReference>